<keyword evidence="3" id="KW-1185">Reference proteome</keyword>
<evidence type="ECO:0000256" key="1">
    <source>
        <dbReference type="SAM" id="MobiDB-lite"/>
    </source>
</evidence>
<evidence type="ECO:0000313" key="2">
    <source>
        <dbReference type="EMBL" id="ELY51211.1"/>
    </source>
</evidence>
<protein>
    <submittedName>
        <fullName evidence="2">Uncharacterized protein</fullName>
    </submittedName>
</protein>
<reference evidence="2 3" key="1">
    <citation type="journal article" date="2014" name="PLoS Genet.">
        <title>Phylogenetically driven sequencing of extremely halophilic archaea reveals strategies for static and dynamic osmo-response.</title>
        <authorList>
            <person name="Becker E.A."/>
            <person name="Seitzer P.M."/>
            <person name="Tritt A."/>
            <person name="Larsen D."/>
            <person name="Krusor M."/>
            <person name="Yao A.I."/>
            <person name="Wu D."/>
            <person name="Madern D."/>
            <person name="Eisen J.A."/>
            <person name="Darling A.E."/>
            <person name="Facciotti M.T."/>
        </authorList>
    </citation>
    <scope>NUCLEOTIDE SEQUENCE [LARGE SCALE GENOMIC DNA]</scope>
    <source>
        <strain evidence="2 3">DSM 18795</strain>
    </source>
</reference>
<gene>
    <name evidence="2" type="ORF">C492_21100</name>
</gene>
<proteinExistence type="predicted"/>
<organism evidence="2 3">
    <name type="scientific">Natronococcus jeotgali DSM 18795</name>
    <dbReference type="NCBI Taxonomy" id="1227498"/>
    <lineage>
        <taxon>Archaea</taxon>
        <taxon>Methanobacteriati</taxon>
        <taxon>Methanobacteriota</taxon>
        <taxon>Stenosarchaea group</taxon>
        <taxon>Halobacteria</taxon>
        <taxon>Halobacteriales</taxon>
        <taxon>Natrialbaceae</taxon>
        <taxon>Natronococcus</taxon>
    </lineage>
</organism>
<evidence type="ECO:0000313" key="3">
    <source>
        <dbReference type="Proteomes" id="UP000011531"/>
    </source>
</evidence>
<dbReference type="EMBL" id="AOIA01000163">
    <property type="protein sequence ID" value="ELY51211.1"/>
    <property type="molecule type" value="Genomic_DNA"/>
</dbReference>
<name>L9WPS5_9EURY</name>
<feature type="region of interest" description="Disordered" evidence="1">
    <location>
        <begin position="44"/>
        <end position="77"/>
    </location>
</feature>
<dbReference type="STRING" id="1227498.C492_21100"/>
<dbReference type="OrthoDB" id="382953at2157"/>
<comment type="caution">
    <text evidence="2">The sequence shown here is derived from an EMBL/GenBank/DDBJ whole genome shotgun (WGS) entry which is preliminary data.</text>
</comment>
<dbReference type="RefSeq" id="WP_008427107.1">
    <property type="nucleotide sequence ID" value="NZ_AOIA01000163.1"/>
</dbReference>
<dbReference type="Proteomes" id="UP000011531">
    <property type="component" value="Unassembled WGS sequence"/>
</dbReference>
<dbReference type="AlphaFoldDB" id="L9WPS5"/>
<accession>L9WPS5</accession>
<sequence length="173" mass="17804">MSTRLGVGLIAVAVALLITATAGGSVVSMERPLTVSVVDDEDAGVAVEPVDPEVSDNAGSETATERADENATDAPPLGERDLLRVANRLGERIEITDLEFPDGISDASGWIGTEIEPGETATLEGTVDCGEFESDGSEPTATVELSSGDVTVAQTVGLEVACPPNRPDGKPER</sequence>